<proteinExistence type="predicted"/>
<name>A0A098LMR0_9BACT</name>
<keyword evidence="1" id="KW-0812">Transmembrane</keyword>
<feature type="transmembrane region" description="Helical" evidence="1">
    <location>
        <begin position="6"/>
        <end position="27"/>
    </location>
</feature>
<sequence length="123" mass="14122">MKKVYVIVYYALSMIFILINVLLNALYQYISSSVFGLLLIMILGIGFVSIFVNNFYKRIIFILINALVIILPIKEMIKIILNLMKYGMLDHIIKELSIILVIIMMIISLFKFASLVVNGNRVS</sequence>
<evidence type="ECO:0000256" key="1">
    <source>
        <dbReference type="SAM" id="Phobius"/>
    </source>
</evidence>
<dbReference type="AlphaFoldDB" id="A0A098LMR0"/>
<dbReference type="Proteomes" id="UP000030185">
    <property type="component" value="Unassembled WGS sequence"/>
</dbReference>
<keyword evidence="1" id="KW-0472">Membrane</keyword>
<protein>
    <submittedName>
        <fullName evidence="2">Uncharacterized protein</fullName>
    </submittedName>
</protein>
<dbReference type="EMBL" id="BBLT01000018">
    <property type="protein sequence ID" value="GAL87784.1"/>
    <property type="molecule type" value="Genomic_DNA"/>
</dbReference>
<accession>A0A098LMR0</accession>
<evidence type="ECO:0000313" key="3">
    <source>
        <dbReference type="Proteomes" id="UP000030185"/>
    </source>
</evidence>
<comment type="caution">
    <text evidence="2">The sequence shown here is derived from an EMBL/GenBank/DDBJ whole genome shotgun (WGS) entry which is preliminary data.</text>
</comment>
<evidence type="ECO:0000313" key="2">
    <source>
        <dbReference type="EMBL" id="GAL87784.1"/>
    </source>
</evidence>
<keyword evidence="3" id="KW-1185">Reference proteome</keyword>
<organism evidence="2 3">
    <name type="scientific">Sporocytophaga myxococcoides</name>
    <dbReference type="NCBI Taxonomy" id="153721"/>
    <lineage>
        <taxon>Bacteria</taxon>
        <taxon>Pseudomonadati</taxon>
        <taxon>Bacteroidota</taxon>
        <taxon>Cytophagia</taxon>
        <taxon>Cytophagales</taxon>
        <taxon>Cytophagaceae</taxon>
        <taxon>Sporocytophaga</taxon>
    </lineage>
</organism>
<keyword evidence="1" id="KW-1133">Transmembrane helix</keyword>
<feature type="transmembrane region" description="Helical" evidence="1">
    <location>
        <begin position="58"/>
        <end position="77"/>
    </location>
</feature>
<gene>
    <name evidence="2" type="ORF">MYP_5015</name>
</gene>
<feature type="transmembrane region" description="Helical" evidence="1">
    <location>
        <begin position="98"/>
        <end position="117"/>
    </location>
</feature>
<feature type="transmembrane region" description="Helical" evidence="1">
    <location>
        <begin position="34"/>
        <end position="52"/>
    </location>
</feature>
<reference evidence="2 3" key="1">
    <citation type="submission" date="2014-09" db="EMBL/GenBank/DDBJ databases">
        <title>Sporocytophaga myxococcoides PG-01 genome sequencing.</title>
        <authorList>
            <person name="Liu L."/>
            <person name="Gao P.J."/>
            <person name="Chen G.J."/>
            <person name="Wang L.S."/>
        </authorList>
    </citation>
    <scope>NUCLEOTIDE SEQUENCE [LARGE SCALE GENOMIC DNA]</scope>
    <source>
        <strain evidence="2 3">PG-01</strain>
    </source>
</reference>